<dbReference type="EMBL" id="JBHTJZ010000007">
    <property type="protein sequence ID" value="MFD0959129.1"/>
    <property type="molecule type" value="Genomic_DNA"/>
</dbReference>
<proteinExistence type="predicted"/>
<dbReference type="RefSeq" id="WP_377563063.1">
    <property type="nucleotide sequence ID" value="NZ_JBHTJZ010000007.1"/>
</dbReference>
<gene>
    <name evidence="1" type="ORF">ACFQ2I_06985</name>
</gene>
<evidence type="ECO:0000313" key="1">
    <source>
        <dbReference type="EMBL" id="MFD0959129.1"/>
    </source>
</evidence>
<reference evidence="2" key="1">
    <citation type="journal article" date="2019" name="Int. J. Syst. Evol. Microbiol.">
        <title>The Global Catalogue of Microorganisms (GCM) 10K type strain sequencing project: providing services to taxonomists for standard genome sequencing and annotation.</title>
        <authorList>
            <consortium name="The Broad Institute Genomics Platform"/>
            <consortium name="The Broad Institute Genome Sequencing Center for Infectious Disease"/>
            <person name="Wu L."/>
            <person name="Ma J."/>
        </authorList>
    </citation>
    <scope>NUCLEOTIDE SEQUENCE [LARGE SCALE GENOMIC DNA]</scope>
    <source>
        <strain evidence="2">CCUG 59129</strain>
    </source>
</reference>
<accession>A0ABW3HNS4</accession>
<protein>
    <submittedName>
        <fullName evidence="1">Uncharacterized protein</fullName>
    </submittedName>
</protein>
<dbReference type="Proteomes" id="UP001596989">
    <property type="component" value="Unassembled WGS sequence"/>
</dbReference>
<keyword evidence="2" id="KW-1185">Reference proteome</keyword>
<organism evidence="1 2">
    <name type="scientific">Paenibacillus chungangensis</name>
    <dbReference type="NCBI Taxonomy" id="696535"/>
    <lineage>
        <taxon>Bacteria</taxon>
        <taxon>Bacillati</taxon>
        <taxon>Bacillota</taxon>
        <taxon>Bacilli</taxon>
        <taxon>Bacillales</taxon>
        <taxon>Paenibacillaceae</taxon>
        <taxon>Paenibacillus</taxon>
    </lineage>
</organism>
<evidence type="ECO:0000313" key="2">
    <source>
        <dbReference type="Proteomes" id="UP001596989"/>
    </source>
</evidence>
<comment type="caution">
    <text evidence="1">The sequence shown here is derived from an EMBL/GenBank/DDBJ whole genome shotgun (WGS) entry which is preliminary data.</text>
</comment>
<name>A0ABW3HNS4_9BACL</name>
<sequence length="127" mass="14962">MSIAVQKSVERHITELASKKMVHISQGKNNTYYLPNYLHCHPYLLMSEKTHEFIGNVRKQVNERELTLWVQGIVKRDEYKAFIARLQRLHERCLPMDKNAEKEILDSYAQFLKSESALRFPPDMNGQ</sequence>